<feature type="domain" description="Endonuclease/exonuclease/phosphatase" evidence="1">
    <location>
        <begin position="146"/>
        <end position="258"/>
    </location>
</feature>
<dbReference type="Proteomes" id="UP000735302">
    <property type="component" value="Unassembled WGS sequence"/>
</dbReference>
<dbReference type="SUPFAM" id="SSF56219">
    <property type="entry name" value="DNase I-like"/>
    <property type="match status" value="1"/>
</dbReference>
<evidence type="ECO:0000259" key="1">
    <source>
        <dbReference type="Pfam" id="PF14529"/>
    </source>
</evidence>
<keyword evidence="2" id="KW-0548">Nucleotidyltransferase</keyword>
<sequence length="385" mass="43639">MRCYRCKRYGHGKDATVCVRYGKCDHVERDCRADPHCINCQGDHEASSKTCPRFLKEKAIRLYKAENGGTCKGNPEYPRSSAVLTASLPFTPEILVTEGVKANKRLKAWQGEAALLIRNRTGFSEIDLNTGLHAAAATISLEKTLTICSLYLPRSTEISKKPPDELFEQLLKPCLVMRNFNLHSPACGDSRTDGRGRMLEEFIAKNDLIIPNSGEQTFVHSAYHSTSAIDLAVASPTIAAECYWAAYSYTCGSDHFPTILNFTSNFTRNFNSSTFHFKKANWNRFGDLCRLPLDGSVVDVEQFTLKLLDAARSFKLFYKGTKFKTKVPWFTQNCRQALQGRKRAQRKCFTAHSLENLINLKKERSQHEIHNSKSQERVLENTFHF</sequence>
<evidence type="ECO:0000313" key="3">
    <source>
        <dbReference type="Proteomes" id="UP000735302"/>
    </source>
</evidence>
<dbReference type="InterPro" id="IPR005135">
    <property type="entry name" value="Endo/exonuclease/phosphatase"/>
</dbReference>
<organism evidence="2 3">
    <name type="scientific">Plakobranchus ocellatus</name>
    <dbReference type="NCBI Taxonomy" id="259542"/>
    <lineage>
        <taxon>Eukaryota</taxon>
        <taxon>Metazoa</taxon>
        <taxon>Spiralia</taxon>
        <taxon>Lophotrochozoa</taxon>
        <taxon>Mollusca</taxon>
        <taxon>Gastropoda</taxon>
        <taxon>Heterobranchia</taxon>
        <taxon>Euthyneura</taxon>
        <taxon>Panpulmonata</taxon>
        <taxon>Sacoglossa</taxon>
        <taxon>Placobranchoidea</taxon>
        <taxon>Plakobranchidae</taxon>
        <taxon>Plakobranchus</taxon>
    </lineage>
</organism>
<keyword evidence="2" id="KW-0695">RNA-directed DNA polymerase</keyword>
<comment type="caution">
    <text evidence="2">The sequence shown here is derived from an EMBL/GenBank/DDBJ whole genome shotgun (WGS) entry which is preliminary data.</text>
</comment>
<dbReference type="Pfam" id="PF14529">
    <property type="entry name" value="Exo_endo_phos_2"/>
    <property type="match status" value="1"/>
</dbReference>
<dbReference type="GO" id="GO:0003964">
    <property type="term" value="F:RNA-directed DNA polymerase activity"/>
    <property type="evidence" value="ECO:0007669"/>
    <property type="project" value="UniProtKB-KW"/>
</dbReference>
<accession>A0AAV3YNE6</accession>
<keyword evidence="3" id="KW-1185">Reference proteome</keyword>
<protein>
    <submittedName>
        <fullName evidence="2">RNA-directed DNA polymerase from mobile element jockey</fullName>
    </submittedName>
</protein>
<dbReference type="InterPro" id="IPR036691">
    <property type="entry name" value="Endo/exonu/phosph_ase_sf"/>
</dbReference>
<reference evidence="2 3" key="1">
    <citation type="journal article" date="2021" name="Elife">
        <title>Chloroplast acquisition without the gene transfer in kleptoplastic sea slugs, Plakobranchus ocellatus.</title>
        <authorList>
            <person name="Maeda T."/>
            <person name="Takahashi S."/>
            <person name="Yoshida T."/>
            <person name="Shimamura S."/>
            <person name="Takaki Y."/>
            <person name="Nagai Y."/>
            <person name="Toyoda A."/>
            <person name="Suzuki Y."/>
            <person name="Arimoto A."/>
            <person name="Ishii H."/>
            <person name="Satoh N."/>
            <person name="Nishiyama T."/>
            <person name="Hasebe M."/>
            <person name="Maruyama T."/>
            <person name="Minagawa J."/>
            <person name="Obokata J."/>
            <person name="Shigenobu S."/>
        </authorList>
    </citation>
    <scope>NUCLEOTIDE SEQUENCE [LARGE SCALE GENOMIC DNA]</scope>
</reference>
<evidence type="ECO:0000313" key="2">
    <source>
        <dbReference type="EMBL" id="GFN84619.1"/>
    </source>
</evidence>
<dbReference type="Gene3D" id="3.60.10.10">
    <property type="entry name" value="Endonuclease/exonuclease/phosphatase"/>
    <property type="match status" value="1"/>
</dbReference>
<gene>
    <name evidence="2" type="ORF">PoB_001112500</name>
</gene>
<proteinExistence type="predicted"/>
<name>A0AAV3YNE6_9GAST</name>
<dbReference type="AlphaFoldDB" id="A0AAV3YNE6"/>
<dbReference type="EMBL" id="BLXT01001321">
    <property type="protein sequence ID" value="GFN84619.1"/>
    <property type="molecule type" value="Genomic_DNA"/>
</dbReference>
<keyword evidence="2" id="KW-0808">Transferase</keyword>